<dbReference type="InterPro" id="IPR036038">
    <property type="entry name" value="Aminotransferase-like"/>
</dbReference>
<dbReference type="NCBIfam" id="TIGR00553">
    <property type="entry name" value="pabB"/>
    <property type="match status" value="1"/>
</dbReference>
<dbReference type="GO" id="GO:0000162">
    <property type="term" value="P:L-tryptophan biosynthetic process"/>
    <property type="evidence" value="ECO:0007669"/>
    <property type="project" value="TreeGrafter"/>
</dbReference>
<dbReference type="Pfam" id="PF01063">
    <property type="entry name" value="Aminotran_4"/>
    <property type="match status" value="1"/>
</dbReference>
<dbReference type="InterPro" id="IPR019999">
    <property type="entry name" value="Anth_synth_I-like"/>
</dbReference>
<gene>
    <name evidence="8" type="ORF">AKK44_06340</name>
</gene>
<feature type="domain" description="Chorismate-utilising enzyme C-terminal" evidence="7">
    <location>
        <begin position="111"/>
        <end position="365"/>
    </location>
</feature>
<dbReference type="SUPFAM" id="SSF56322">
    <property type="entry name" value="ADC synthase"/>
    <property type="match status" value="1"/>
</dbReference>
<comment type="cofactor">
    <cofactor evidence="1 5">
        <name>pyridoxal 5'-phosphate</name>
        <dbReference type="ChEBI" id="CHEBI:597326"/>
    </cofactor>
</comment>
<dbReference type="Pfam" id="PF00425">
    <property type="entry name" value="Chorismate_bind"/>
    <property type="match status" value="1"/>
</dbReference>
<evidence type="ECO:0000313" key="9">
    <source>
        <dbReference type="Proteomes" id="UP000049578"/>
    </source>
</evidence>
<dbReference type="InterPro" id="IPR043132">
    <property type="entry name" value="BCAT-like_C"/>
</dbReference>
<evidence type="ECO:0000256" key="6">
    <source>
        <dbReference type="SAM" id="MobiDB-lite"/>
    </source>
</evidence>
<dbReference type="Gene3D" id="3.20.10.10">
    <property type="entry name" value="D-amino Acid Aminotransferase, subunit A, domain 2"/>
    <property type="match status" value="1"/>
</dbReference>
<keyword evidence="3 5" id="KW-0663">Pyridoxal phosphate</keyword>
<dbReference type="PATRIC" id="fig|119224.3.peg.1004"/>
<comment type="caution">
    <text evidence="8">The sequence shown here is derived from an EMBL/GenBank/DDBJ whole genome shotgun (WGS) entry which is preliminary data.</text>
</comment>
<dbReference type="InterPro" id="IPR005801">
    <property type="entry name" value="ADC_synthase"/>
</dbReference>
<evidence type="ECO:0000256" key="4">
    <source>
        <dbReference type="RuleBase" id="RU004106"/>
    </source>
</evidence>
<evidence type="ECO:0000259" key="7">
    <source>
        <dbReference type="Pfam" id="PF00425"/>
    </source>
</evidence>
<evidence type="ECO:0000313" key="8">
    <source>
        <dbReference type="EMBL" id="KPJ22112.1"/>
    </source>
</evidence>
<reference evidence="8 9" key="1">
    <citation type="submission" date="2015-08" db="EMBL/GenBank/DDBJ databases">
        <title>Genome sequence of Streptococcus phocae subsp. phocae ATCC 51973T isolated from liver specimen obtained from seal.</title>
        <authorList>
            <person name="Avendano-Herrera R."/>
        </authorList>
    </citation>
    <scope>NUCLEOTIDE SEQUENCE [LARGE SCALE GENOMIC DNA]</scope>
    <source>
        <strain evidence="8 9">ATCC 51973</strain>
    </source>
</reference>
<keyword evidence="9" id="KW-1185">Reference proteome</keyword>
<evidence type="ECO:0000256" key="1">
    <source>
        <dbReference type="ARBA" id="ARBA00001933"/>
    </source>
</evidence>
<name>A0A0P6SKS3_9STRE</name>
<dbReference type="PRINTS" id="PR00095">
    <property type="entry name" value="ANTSNTHASEI"/>
</dbReference>
<evidence type="ECO:0000256" key="3">
    <source>
        <dbReference type="ARBA" id="ARBA00022898"/>
    </source>
</evidence>
<dbReference type="InterPro" id="IPR015890">
    <property type="entry name" value="Chorismate_C"/>
</dbReference>
<dbReference type="InterPro" id="IPR043131">
    <property type="entry name" value="BCAT-like_N"/>
</dbReference>
<dbReference type="GO" id="GO:0046820">
    <property type="term" value="F:4-amino-4-deoxychorismate synthase activity"/>
    <property type="evidence" value="ECO:0007669"/>
    <property type="project" value="TreeGrafter"/>
</dbReference>
<dbReference type="PANTHER" id="PTHR11236">
    <property type="entry name" value="AMINOBENZOATE/ANTHRANILATE SYNTHASE"/>
    <property type="match status" value="1"/>
</dbReference>
<sequence length="587" mass="67013">MHMKTIIDFKELGQRYLFQDPITELVAHRLDQVGQVIEEVDRFQALGYYVVGYLSYEAAPFFDKGLSVHQDTLGNGYLAYFTVHKDCTIEELPSTYKSITIPNQWVSTTQKSHYKEAIDYIHAQMRQGNTYQVNYTIQLSQELNHKDSLAIYNKLVIEQAAGYNAYVAHDDFVVLSASPELFFKQDGQQLTTRPMKGTTKRGVNHKADQDEHDWLQSDAKNRSENMMIVDLLRNDMGKICQTDSISVSQLCQLERYSTVWQMTSTIVGTLQPQMRLMDILQALFPCGSITGAPKQATMAIIKKLEQNPRGVYCGSIGICLPDGRRIFNVAIRTIQLSGDQAIYGVGGGITWESRWQDEFEEIKQKTAFLYRQKTPFTLKTTARVDKKQITFYDEHLKRLREAADYFAYPYDEAQLKSLLEAYLKEKDDQTYRLTIELTKTGELILADSPLVELSQEFLNTQLVLQQKDITQTPFTYFKTSYRPHLKTGKHEQVYYSPSGQLLETSMANLFVEIHQKLYTPPVSVGILPGILRQDLLDKGLAQEKKLTLSDLKKADGVFGGNSVRGLYQLTFDDASLAPTHHGHHKRP</sequence>
<protein>
    <submittedName>
        <fullName evidence="8">Aminobenzoate synthetase</fullName>
    </submittedName>
</protein>
<dbReference type="InterPro" id="IPR018300">
    <property type="entry name" value="Aminotrans_IV_CS"/>
</dbReference>
<dbReference type="SUPFAM" id="SSF56752">
    <property type="entry name" value="D-aminoacid aminotransferase-like PLP-dependent enzymes"/>
    <property type="match status" value="1"/>
</dbReference>
<dbReference type="PANTHER" id="PTHR11236:SF50">
    <property type="entry name" value="AMINODEOXYCHORISMATE SYNTHASE COMPONENT 1"/>
    <property type="match status" value="1"/>
</dbReference>
<dbReference type="RefSeq" id="WP_054278984.1">
    <property type="nucleotide sequence ID" value="NZ_LHQM01000028.1"/>
</dbReference>
<dbReference type="InterPro" id="IPR005802">
    <property type="entry name" value="ADC_synth_comp_1"/>
</dbReference>
<dbReference type="InterPro" id="IPR001544">
    <property type="entry name" value="Aminotrans_IV"/>
</dbReference>
<dbReference type="PROSITE" id="PS00770">
    <property type="entry name" value="AA_TRANSFER_CLASS_4"/>
    <property type="match status" value="1"/>
</dbReference>
<dbReference type="Gene3D" id="3.60.120.10">
    <property type="entry name" value="Anthranilate synthase"/>
    <property type="match status" value="1"/>
</dbReference>
<dbReference type="Gene3D" id="3.30.470.10">
    <property type="match status" value="1"/>
</dbReference>
<feature type="compositionally biased region" description="Basic and acidic residues" evidence="6">
    <location>
        <begin position="205"/>
        <end position="216"/>
    </location>
</feature>
<dbReference type="Proteomes" id="UP000049578">
    <property type="component" value="Unassembled WGS sequence"/>
</dbReference>
<comment type="similarity">
    <text evidence="2 4">Belongs to the class-IV pyridoxal-phosphate-dependent aminotransferase family.</text>
</comment>
<dbReference type="AlphaFoldDB" id="A0A0P6SKS3"/>
<dbReference type="GO" id="GO:0009396">
    <property type="term" value="P:folic acid-containing compound biosynthetic process"/>
    <property type="evidence" value="ECO:0007669"/>
    <property type="project" value="InterPro"/>
</dbReference>
<organism evidence="8 9">
    <name type="scientific">Streptococcus phocae</name>
    <dbReference type="NCBI Taxonomy" id="119224"/>
    <lineage>
        <taxon>Bacteria</taxon>
        <taxon>Bacillati</taxon>
        <taxon>Bacillota</taxon>
        <taxon>Bacilli</taxon>
        <taxon>Lactobacillales</taxon>
        <taxon>Streptococcaceae</taxon>
        <taxon>Streptococcus</taxon>
    </lineage>
</organism>
<evidence type="ECO:0000256" key="5">
    <source>
        <dbReference type="RuleBase" id="RU004516"/>
    </source>
</evidence>
<proteinExistence type="inferred from homology"/>
<evidence type="ECO:0000256" key="2">
    <source>
        <dbReference type="ARBA" id="ARBA00009320"/>
    </source>
</evidence>
<dbReference type="EMBL" id="LHQM01000028">
    <property type="protein sequence ID" value="KPJ22112.1"/>
    <property type="molecule type" value="Genomic_DNA"/>
</dbReference>
<accession>A0A0P6SKS3</accession>
<feature type="region of interest" description="Disordered" evidence="6">
    <location>
        <begin position="193"/>
        <end position="216"/>
    </location>
</feature>
<dbReference type="STRING" id="119224.AKK44_06340"/>